<feature type="transmembrane region" description="Helical" evidence="7">
    <location>
        <begin position="45"/>
        <end position="63"/>
    </location>
</feature>
<dbReference type="InterPro" id="IPR036890">
    <property type="entry name" value="HATPase_C_sf"/>
</dbReference>
<dbReference type="InterPro" id="IPR003594">
    <property type="entry name" value="HATPase_dom"/>
</dbReference>
<dbReference type="GeneID" id="42299995"/>
<evidence type="ECO:0000256" key="5">
    <source>
        <dbReference type="ARBA" id="ARBA00022777"/>
    </source>
</evidence>
<keyword evidence="5" id="KW-0418">Kinase</keyword>
<keyword evidence="7" id="KW-0472">Membrane</keyword>
<feature type="coiled-coil region" evidence="6">
    <location>
        <begin position="140"/>
        <end position="178"/>
    </location>
</feature>
<dbReference type="Pfam" id="PF02518">
    <property type="entry name" value="HATPase_c"/>
    <property type="match status" value="1"/>
</dbReference>
<keyword evidence="4" id="KW-0808">Transferase</keyword>
<feature type="transmembrane region" description="Helical" evidence="7">
    <location>
        <begin position="12"/>
        <end position="33"/>
    </location>
</feature>
<evidence type="ECO:0000313" key="9">
    <source>
        <dbReference type="EMBL" id="QFU81611.1"/>
    </source>
</evidence>
<dbReference type="EC" id="2.7.13.3" evidence="2"/>
<dbReference type="RefSeq" id="WP_152938991.1">
    <property type="nucleotide sequence ID" value="NZ_CP045488.1"/>
</dbReference>
<dbReference type="InterPro" id="IPR052162">
    <property type="entry name" value="Sensor_kinase/Photoreceptor"/>
</dbReference>
<organism evidence="9 10">
    <name type="scientific">Natronorubrum aibiense</name>
    <dbReference type="NCBI Taxonomy" id="348826"/>
    <lineage>
        <taxon>Archaea</taxon>
        <taxon>Methanobacteriati</taxon>
        <taxon>Methanobacteriota</taxon>
        <taxon>Stenosarchaea group</taxon>
        <taxon>Halobacteria</taxon>
        <taxon>Halobacteriales</taxon>
        <taxon>Natrialbaceae</taxon>
        <taxon>Natronorubrum</taxon>
    </lineage>
</organism>
<dbReference type="FunFam" id="3.30.565.10:FF:000006">
    <property type="entry name" value="Sensor histidine kinase WalK"/>
    <property type="match status" value="1"/>
</dbReference>
<keyword evidence="3" id="KW-0597">Phosphoprotein</keyword>
<dbReference type="Gene3D" id="1.10.287.130">
    <property type="match status" value="1"/>
</dbReference>
<keyword evidence="7" id="KW-0812">Transmembrane</keyword>
<reference evidence="9 10" key="1">
    <citation type="journal article" date="2007" name="Int. J. Syst. Evol. Microbiol.">
        <title>Natronorubrum sulfidifaciens sp. nov., an extremely haloalkaliphilic archaeon isolated from Aiding salt lake in Xin-Jiang, China.</title>
        <authorList>
            <person name="Cui H.L."/>
            <person name="Tohty D."/>
            <person name="Liu H.C."/>
            <person name="Liu S.J."/>
            <person name="Oren A."/>
            <person name="Zhou P.J."/>
        </authorList>
    </citation>
    <scope>NUCLEOTIDE SEQUENCE [LARGE SCALE GENOMIC DNA]</scope>
    <source>
        <strain evidence="9 10">7-3</strain>
    </source>
</reference>
<evidence type="ECO:0000259" key="8">
    <source>
        <dbReference type="PROSITE" id="PS50109"/>
    </source>
</evidence>
<dbReference type="PANTHER" id="PTHR43304">
    <property type="entry name" value="PHYTOCHROME-LIKE PROTEIN CPH1"/>
    <property type="match status" value="1"/>
</dbReference>
<evidence type="ECO:0000256" key="6">
    <source>
        <dbReference type="SAM" id="Coils"/>
    </source>
</evidence>
<feature type="transmembrane region" description="Helical" evidence="7">
    <location>
        <begin position="75"/>
        <end position="97"/>
    </location>
</feature>
<evidence type="ECO:0000256" key="1">
    <source>
        <dbReference type="ARBA" id="ARBA00000085"/>
    </source>
</evidence>
<dbReference type="CDD" id="cd00082">
    <property type="entry name" value="HisKA"/>
    <property type="match status" value="1"/>
</dbReference>
<sequence length="398" mass="44216">MGHWHRGTVAIGGRRAIAAFGVVYVILALWWALWQLVDGAPISNVALVSSFIGIPGVVLLYGSYRLPRTDIRSEFYATISNWCFGGIVLLLGILLLYQLEPAESISDPFRAMLVLTAFGSTAGFGVGSYDARAKTHALEVERQNRDLQQTTTQLDETVARLEATNRDVEASNERLEQFAYAASHDLQEPLRMVTSYLMLVDNRYGDQLDTDGREFIAYAVDGAERMREMIDGLLEYSRIETQGESFEPVDLEAVFADVQQDLEVQLAERDATVELESLPRVEGDSHQLRQLFQNLLSNALEYSGDEPPRIRVAAERDGSRWIVSVEDNGIGIDPADADRIFELFQRLHSRKEYPGTGLGLALCQRIVERHGGEIWVDSESGEGATFSVALPVVTDRGG</sequence>
<dbReference type="SMART" id="SM00387">
    <property type="entry name" value="HATPase_c"/>
    <property type="match status" value="1"/>
</dbReference>
<dbReference type="KEGG" id="nas:GCU68_03065"/>
<dbReference type="InterPro" id="IPR005467">
    <property type="entry name" value="His_kinase_dom"/>
</dbReference>
<accession>A0A5P9P0D5</accession>
<comment type="catalytic activity">
    <reaction evidence="1">
        <text>ATP + protein L-histidine = ADP + protein N-phospho-L-histidine.</text>
        <dbReference type="EC" id="2.7.13.3"/>
    </reaction>
</comment>
<evidence type="ECO:0000313" key="10">
    <source>
        <dbReference type="Proteomes" id="UP000326170"/>
    </source>
</evidence>
<dbReference type="InterPro" id="IPR003661">
    <property type="entry name" value="HisK_dim/P_dom"/>
</dbReference>
<keyword evidence="10" id="KW-1185">Reference proteome</keyword>
<keyword evidence="7" id="KW-1133">Transmembrane helix</keyword>
<dbReference type="InterPro" id="IPR004358">
    <property type="entry name" value="Sig_transdc_His_kin-like_C"/>
</dbReference>
<dbReference type="PROSITE" id="PS50109">
    <property type="entry name" value="HIS_KIN"/>
    <property type="match status" value="1"/>
</dbReference>
<evidence type="ECO:0000256" key="7">
    <source>
        <dbReference type="SAM" id="Phobius"/>
    </source>
</evidence>
<dbReference type="Gene3D" id="3.30.565.10">
    <property type="entry name" value="Histidine kinase-like ATPase, C-terminal domain"/>
    <property type="match status" value="1"/>
</dbReference>
<dbReference type="SMART" id="SM00388">
    <property type="entry name" value="HisKA"/>
    <property type="match status" value="1"/>
</dbReference>
<feature type="transmembrane region" description="Helical" evidence="7">
    <location>
        <begin position="109"/>
        <end position="129"/>
    </location>
</feature>
<protein>
    <recommendedName>
        <fullName evidence="2">histidine kinase</fullName>
        <ecNumber evidence="2">2.7.13.3</ecNumber>
    </recommendedName>
</protein>
<dbReference type="AlphaFoldDB" id="A0A5P9P0D5"/>
<evidence type="ECO:0000256" key="3">
    <source>
        <dbReference type="ARBA" id="ARBA00022553"/>
    </source>
</evidence>
<dbReference type="GO" id="GO:0000155">
    <property type="term" value="F:phosphorelay sensor kinase activity"/>
    <property type="evidence" value="ECO:0007669"/>
    <property type="project" value="InterPro"/>
</dbReference>
<dbReference type="Pfam" id="PF00512">
    <property type="entry name" value="HisKA"/>
    <property type="match status" value="1"/>
</dbReference>
<dbReference type="SUPFAM" id="SSF55874">
    <property type="entry name" value="ATPase domain of HSP90 chaperone/DNA topoisomerase II/histidine kinase"/>
    <property type="match status" value="1"/>
</dbReference>
<dbReference type="PANTHER" id="PTHR43304:SF1">
    <property type="entry name" value="PAC DOMAIN-CONTAINING PROTEIN"/>
    <property type="match status" value="1"/>
</dbReference>
<evidence type="ECO:0000256" key="2">
    <source>
        <dbReference type="ARBA" id="ARBA00012438"/>
    </source>
</evidence>
<dbReference type="PRINTS" id="PR00344">
    <property type="entry name" value="BCTRLSENSOR"/>
</dbReference>
<dbReference type="Pfam" id="PF16926">
    <property type="entry name" value="HisKA_4TM"/>
    <property type="match status" value="1"/>
</dbReference>
<dbReference type="EMBL" id="CP045488">
    <property type="protein sequence ID" value="QFU81611.1"/>
    <property type="molecule type" value="Genomic_DNA"/>
</dbReference>
<gene>
    <name evidence="9" type="ORF">GCU68_03065</name>
</gene>
<name>A0A5P9P0D5_9EURY</name>
<feature type="domain" description="Histidine kinase" evidence="8">
    <location>
        <begin position="181"/>
        <end position="394"/>
    </location>
</feature>
<dbReference type="InterPro" id="IPR036097">
    <property type="entry name" value="HisK_dim/P_sf"/>
</dbReference>
<evidence type="ECO:0000256" key="4">
    <source>
        <dbReference type="ARBA" id="ARBA00022679"/>
    </source>
</evidence>
<dbReference type="InterPro" id="IPR031623">
    <property type="entry name" value="HisKA_4TM"/>
</dbReference>
<proteinExistence type="predicted"/>
<dbReference type="Proteomes" id="UP000326170">
    <property type="component" value="Chromosome"/>
</dbReference>
<keyword evidence="6" id="KW-0175">Coiled coil</keyword>
<dbReference type="OrthoDB" id="163701at2157"/>
<dbReference type="SUPFAM" id="SSF47384">
    <property type="entry name" value="Homodimeric domain of signal transducing histidine kinase"/>
    <property type="match status" value="1"/>
</dbReference>